<keyword evidence="4" id="KW-1185">Reference proteome</keyword>
<feature type="domain" description="PhoD-like phosphatase" evidence="2">
    <location>
        <begin position="150"/>
        <end position="218"/>
    </location>
</feature>
<reference evidence="4" key="1">
    <citation type="submission" date="2017-01" db="EMBL/GenBank/DDBJ databases">
        <authorList>
            <person name="Wang Y."/>
            <person name="White M."/>
            <person name="Kvist S."/>
            <person name="Moncalvo J.-M."/>
        </authorList>
    </citation>
    <scope>NUCLEOTIDE SEQUENCE [LARGE SCALE GENOMIC DNA]</scope>
    <source>
        <strain evidence="4">COL-18-3</strain>
    </source>
</reference>
<dbReference type="AlphaFoldDB" id="A0A1R1PS78"/>
<organism evidence="3 4">
    <name type="scientific">Zancudomyces culisetae</name>
    <name type="common">Gut fungus</name>
    <name type="synonym">Smittium culisetae</name>
    <dbReference type="NCBI Taxonomy" id="1213189"/>
    <lineage>
        <taxon>Eukaryota</taxon>
        <taxon>Fungi</taxon>
        <taxon>Fungi incertae sedis</taxon>
        <taxon>Zoopagomycota</taxon>
        <taxon>Kickxellomycotina</taxon>
        <taxon>Harpellomycetes</taxon>
        <taxon>Harpellales</taxon>
        <taxon>Legeriomycetaceae</taxon>
        <taxon>Zancudomyces</taxon>
    </lineage>
</organism>
<dbReference type="GO" id="GO:0016020">
    <property type="term" value="C:membrane"/>
    <property type="evidence" value="ECO:0007669"/>
    <property type="project" value="TreeGrafter"/>
</dbReference>
<evidence type="ECO:0000313" key="3">
    <source>
        <dbReference type="EMBL" id="OMH83742.1"/>
    </source>
</evidence>
<protein>
    <recommendedName>
        <fullName evidence="2">PhoD-like phosphatase domain-containing protein</fullName>
    </recommendedName>
</protein>
<dbReference type="InterPro" id="IPR038607">
    <property type="entry name" value="PhoD-like_sf"/>
</dbReference>
<dbReference type="InterPro" id="IPR043904">
    <property type="entry name" value="PhoD_2-like"/>
</dbReference>
<dbReference type="PANTHER" id="PTHR46689">
    <property type="entry name" value="MEMBRANE PROTEIN, PUTATIVE-RELATED"/>
    <property type="match status" value="1"/>
</dbReference>
<feature type="domain" description="PhoD-like phosphatase" evidence="2">
    <location>
        <begin position="234"/>
        <end position="393"/>
    </location>
</feature>
<sequence length="423" mass="48470">MDLSFISKQKTKKQDEELKDDQPLEETIQVKQLSSYETLFDSEGAPTIKIREDDILGPILMYVDLDLYTGTWKGSVLLLVPISVQTPTVEFYDSQCNSKFMGSPVKIGQYQQSVFYRYDFSVPLDDSIDKRISYQINGTSETYVFTIPSAHTNHEMSREHGLVSIDTRFERSLERIVSEETYNQIFDKLEDMPPSTRHLFVLMGIPIIYPRLTYVEEAMGFLSRSSLIKMNIFQKEGAFSKLLNDFGEPELLDDLNDHWTAGCHLEERKALVLRLQELSNHRKVRVTFVAGDVHCCGVGCFKQSNSEIPEVQDFRYMPQIISSAIVNSPPPNVVIRLLHLSSKKYTLDNFTYEKMVDLFVKDVNGKNPPNNNKKLLGRRNYASFEQISDSQNILVKINVQNETNNGTVPYEYKIAPLQLGNVI</sequence>
<dbReference type="PANTHER" id="PTHR46689:SF1">
    <property type="entry name" value="PHOD-LIKE PHOSPHATASE DOMAIN-CONTAINING PROTEIN"/>
    <property type="match status" value="1"/>
</dbReference>
<dbReference type="Proteomes" id="UP000188320">
    <property type="component" value="Unassembled WGS sequence"/>
</dbReference>
<evidence type="ECO:0000313" key="4">
    <source>
        <dbReference type="Proteomes" id="UP000188320"/>
    </source>
</evidence>
<dbReference type="EMBL" id="LSSK01000318">
    <property type="protein sequence ID" value="OMH83742.1"/>
    <property type="molecule type" value="Genomic_DNA"/>
</dbReference>
<name>A0A1R1PS78_ZANCU</name>
<gene>
    <name evidence="3" type="ORF">AX774_g2757</name>
</gene>
<accession>A0A1R1PS78</accession>
<dbReference type="Gene3D" id="3.60.21.70">
    <property type="entry name" value="PhoD-like phosphatase"/>
    <property type="match status" value="1"/>
</dbReference>
<dbReference type="Pfam" id="PF19050">
    <property type="entry name" value="PhoD_2"/>
    <property type="match status" value="2"/>
</dbReference>
<feature type="region of interest" description="Disordered" evidence="1">
    <location>
        <begin position="1"/>
        <end position="20"/>
    </location>
</feature>
<comment type="caution">
    <text evidence="3">The sequence shown here is derived from an EMBL/GenBank/DDBJ whole genome shotgun (WGS) entry which is preliminary data.</text>
</comment>
<dbReference type="OrthoDB" id="2419400at2759"/>
<proteinExistence type="predicted"/>
<evidence type="ECO:0000256" key="1">
    <source>
        <dbReference type="SAM" id="MobiDB-lite"/>
    </source>
</evidence>
<evidence type="ECO:0000259" key="2">
    <source>
        <dbReference type="Pfam" id="PF19050"/>
    </source>
</evidence>